<dbReference type="PANTHER" id="PTHR45743">
    <property type="entry name" value="POTASSIUM CHANNEL AKT1"/>
    <property type="match status" value="1"/>
</dbReference>
<feature type="domain" description="Cyclic nucleotide-binding" evidence="15">
    <location>
        <begin position="377"/>
        <end position="505"/>
    </location>
</feature>
<evidence type="ECO:0000256" key="4">
    <source>
        <dbReference type="ARBA" id="ARBA00022538"/>
    </source>
</evidence>
<dbReference type="GO" id="GO:0005249">
    <property type="term" value="F:voltage-gated potassium channel activity"/>
    <property type="evidence" value="ECO:0007669"/>
    <property type="project" value="UniProtKB-UniRule"/>
</dbReference>
<protein>
    <recommendedName>
        <fullName evidence="14">Potassium channel</fullName>
    </recommendedName>
</protein>
<dbReference type="CDD" id="cd00038">
    <property type="entry name" value="CAP_ED"/>
    <property type="match status" value="1"/>
</dbReference>
<dbReference type="Gene3D" id="1.10.287.70">
    <property type="match status" value="1"/>
</dbReference>
<comment type="subcellular location">
    <subcellularLocation>
        <location evidence="1 14">Membrane</location>
        <topology evidence="1 14">Multi-pass membrane protein</topology>
    </subcellularLocation>
</comment>
<keyword evidence="9 14" id="KW-1133">Transmembrane helix</keyword>
<dbReference type="InterPro" id="IPR002110">
    <property type="entry name" value="Ankyrin_rpt"/>
</dbReference>
<dbReference type="PRINTS" id="PR01463">
    <property type="entry name" value="EAGCHANLFMLY"/>
</dbReference>
<evidence type="ECO:0000259" key="16">
    <source>
        <dbReference type="PROSITE" id="PS51490"/>
    </source>
</evidence>
<keyword evidence="5 14" id="KW-0812">Transmembrane</keyword>
<reference evidence="17 18" key="1">
    <citation type="submission" date="2024-04" db="EMBL/GenBank/DDBJ databases">
        <authorList>
            <person name="Fracassetti M."/>
        </authorList>
    </citation>
    <scope>NUCLEOTIDE SEQUENCE [LARGE SCALE GENOMIC DNA]</scope>
</reference>
<dbReference type="Gene3D" id="2.60.120.10">
    <property type="entry name" value="Jelly Rolls"/>
    <property type="match status" value="1"/>
</dbReference>
<dbReference type="InterPro" id="IPR005821">
    <property type="entry name" value="Ion_trans_dom"/>
</dbReference>
<feature type="transmembrane region" description="Helical" evidence="14">
    <location>
        <begin position="198"/>
        <end position="220"/>
    </location>
</feature>
<dbReference type="PROSITE" id="PS50088">
    <property type="entry name" value="ANK_REPEAT"/>
    <property type="match status" value="1"/>
</dbReference>
<feature type="repeat" description="ANK" evidence="13">
    <location>
        <begin position="568"/>
        <end position="600"/>
    </location>
</feature>
<gene>
    <name evidence="17" type="ORF">LTRI10_LOCUS6187</name>
</gene>
<keyword evidence="4 14" id="KW-0633">Potassium transport</keyword>
<evidence type="ECO:0000259" key="15">
    <source>
        <dbReference type="PROSITE" id="PS50042"/>
    </source>
</evidence>
<dbReference type="PROSITE" id="PS51490">
    <property type="entry name" value="KHA"/>
    <property type="match status" value="1"/>
</dbReference>
<dbReference type="Proteomes" id="UP001497516">
    <property type="component" value="Chromosome 10"/>
</dbReference>
<keyword evidence="7 14" id="KW-0851">Voltage-gated channel</keyword>
<comment type="function">
    <text evidence="14">Potassium channel.</text>
</comment>
<keyword evidence="13" id="KW-0040">ANK repeat</keyword>
<dbReference type="SUPFAM" id="SSF48403">
    <property type="entry name" value="Ankyrin repeat"/>
    <property type="match status" value="1"/>
</dbReference>
<feature type="transmembrane region" description="Helical" evidence="14">
    <location>
        <begin position="160"/>
        <end position="177"/>
    </location>
</feature>
<dbReference type="GO" id="GO:0034702">
    <property type="term" value="C:monoatomic ion channel complex"/>
    <property type="evidence" value="ECO:0007669"/>
    <property type="project" value="UniProtKB-KW"/>
</dbReference>
<evidence type="ECO:0000256" key="10">
    <source>
        <dbReference type="ARBA" id="ARBA00023065"/>
    </source>
</evidence>
<evidence type="ECO:0000313" key="17">
    <source>
        <dbReference type="EMBL" id="CAL1358649.1"/>
    </source>
</evidence>
<evidence type="ECO:0000256" key="12">
    <source>
        <dbReference type="ARBA" id="ARBA00023303"/>
    </source>
</evidence>
<evidence type="ECO:0000256" key="11">
    <source>
        <dbReference type="ARBA" id="ARBA00023136"/>
    </source>
</evidence>
<dbReference type="InterPro" id="IPR018490">
    <property type="entry name" value="cNMP-bd_dom_sf"/>
</dbReference>
<evidence type="ECO:0000256" key="1">
    <source>
        <dbReference type="ARBA" id="ARBA00004141"/>
    </source>
</evidence>
<evidence type="ECO:0000313" key="18">
    <source>
        <dbReference type="Proteomes" id="UP001497516"/>
    </source>
</evidence>
<dbReference type="Pfam" id="PF00520">
    <property type="entry name" value="Ion_trans"/>
    <property type="match status" value="1"/>
</dbReference>
<comment type="domain">
    <text evidence="14">The KHA domain (rich in hydrophobic and acidic residues) present in the C-terminal part is likely to be important for tetramerization.</text>
</comment>
<feature type="transmembrane region" description="Helical" evidence="14">
    <location>
        <begin position="64"/>
        <end position="84"/>
    </location>
</feature>
<keyword evidence="8 14" id="KW-0630">Potassium</keyword>
<keyword evidence="10 14" id="KW-0406">Ion transport</keyword>
<dbReference type="InterPro" id="IPR036770">
    <property type="entry name" value="Ankyrin_rpt-contain_sf"/>
</dbReference>
<feature type="transmembrane region" description="Helical" evidence="14">
    <location>
        <begin position="243"/>
        <end position="263"/>
    </location>
</feature>
<dbReference type="PROSITE" id="PS50297">
    <property type="entry name" value="ANK_REP_REGION"/>
    <property type="match status" value="1"/>
</dbReference>
<dbReference type="SUPFAM" id="SSF81324">
    <property type="entry name" value="Voltage-gated potassium channels"/>
    <property type="match status" value="1"/>
</dbReference>
<dbReference type="InterPro" id="IPR000595">
    <property type="entry name" value="cNMP-bd_dom"/>
</dbReference>
<dbReference type="InterPro" id="IPR014710">
    <property type="entry name" value="RmlC-like_jellyroll"/>
</dbReference>
<sequence>MGAKNDDHDDNRYQEEQSARLFVHDLSKIVLPPLGVSTQNHDPWRSRGWIISPLNSKYRCWETFMVILVAYSVWFYPFELAFLAPSHHRGLYLVDVVTDLFFAADILLTFFVAYIDSKTNMIVYDSRRIANRYLSTWFVMDVASTIPYQALYLLFTGRQQVWSCYSLLGLFRFWRLVRVEQLFKRLEKNIKFNYFAVRCFRLSCVALFSAHCAACLFFLLAEENHGGKTWIDDFAKYGDETNIWLRYTVAVYWSATTMTTVGYGDLRAENTRERIFITGYMLFNLGLTAYLIGNMTDLVVESARRTMEYRKSIEVASTFVNRNCLPRRLEEQVLAYMSLRFQAERMNQQRFIEELPKSIRRRVCRHLFLPAVQQVYLFKDVSIGTLTSLVSKLRADYMPPREEVILRKEGPDEVYIIVSGEVEIVSSTTTGGESRLDGELIRSLESLSSGDMFGEVAALCCTPQRFTFRTKVLSQLLRLKTATLLEAMRINHVDSVTIIKNFLRHYKVSSKIIENDNMVPFHDDELDEEETKMTVNSHSLLSLARLGNAFFLEELLKEGLDPNIGDSKGRTPLHIASSKGHKESVLMLLRYGSNVHLRDVDGNTALWEAISSNHNLIFGILLSHANITSNEIQTIQGDLLCSAAEQNNLRVMRELVRVHGFNVHSKNRRGKLALGLAMERNHNDMVEFLVANGRLQAAASTRIDRSSLVGGGGDRDYCLRVNIFMGHPDLVRREDEDGDGGKSLRFGKLIKLPNSLEELKRIAGAKFGVDTSNATITNEIGGEIDCLELVRDNDKLFITDRETVITEKSSLN</sequence>
<keyword evidence="3 14" id="KW-0813">Transport</keyword>
<dbReference type="Pfam" id="PF00027">
    <property type="entry name" value="cNMP_binding"/>
    <property type="match status" value="1"/>
</dbReference>
<evidence type="ECO:0000256" key="7">
    <source>
        <dbReference type="ARBA" id="ARBA00022882"/>
    </source>
</evidence>
<dbReference type="Gene3D" id="1.25.40.20">
    <property type="entry name" value="Ankyrin repeat-containing domain"/>
    <property type="match status" value="1"/>
</dbReference>
<evidence type="ECO:0000256" key="2">
    <source>
        <dbReference type="ARBA" id="ARBA00007929"/>
    </source>
</evidence>
<dbReference type="PANTHER" id="PTHR45743:SF21">
    <property type="entry name" value="POTASSIUM CHANNEL AKT2_3"/>
    <property type="match status" value="1"/>
</dbReference>
<dbReference type="Pfam" id="PF12796">
    <property type="entry name" value="Ank_2"/>
    <property type="match status" value="1"/>
</dbReference>
<proteinExistence type="inferred from homology"/>
<dbReference type="InterPro" id="IPR003938">
    <property type="entry name" value="K_chnl_volt-dep_EAG/ELK/ERG"/>
</dbReference>
<comment type="caution">
    <text evidence="14">Lacks conserved residue(s) required for the propagation of feature annotation.</text>
</comment>
<dbReference type="InterPro" id="IPR021789">
    <property type="entry name" value="KHA_dom"/>
</dbReference>
<evidence type="ECO:0000256" key="6">
    <source>
        <dbReference type="ARBA" id="ARBA00022826"/>
    </source>
</evidence>
<dbReference type="AlphaFoldDB" id="A0AAV2CRD2"/>
<evidence type="ECO:0000256" key="13">
    <source>
        <dbReference type="PROSITE-ProRule" id="PRU00023"/>
    </source>
</evidence>
<comment type="domain">
    <text evidence="14">The segment S4 is probably the voltage-sensor and is characterized by a series of positively charged amino acids. The pore-forming region H5 is enclosed by the transmembrane segments S5 and S6 in the Shaker-type (1P/6TM) and contains the GYGD signature motif which seems to be involved in potassium selectivity.</text>
</comment>
<comment type="similarity">
    <text evidence="2 14">Belongs to the potassium channel family. Plant (TC 1.A.1.4) subfamily.</text>
</comment>
<feature type="transmembrane region" description="Helical" evidence="14">
    <location>
        <begin position="275"/>
        <end position="293"/>
    </location>
</feature>
<evidence type="ECO:0000256" key="8">
    <source>
        <dbReference type="ARBA" id="ARBA00022958"/>
    </source>
</evidence>
<dbReference type="Pfam" id="PF11834">
    <property type="entry name" value="KHA"/>
    <property type="match status" value="1"/>
</dbReference>
<dbReference type="Gene3D" id="1.10.287.630">
    <property type="entry name" value="Helix hairpin bin"/>
    <property type="match status" value="1"/>
</dbReference>
<organism evidence="17 18">
    <name type="scientific">Linum trigynum</name>
    <dbReference type="NCBI Taxonomy" id="586398"/>
    <lineage>
        <taxon>Eukaryota</taxon>
        <taxon>Viridiplantae</taxon>
        <taxon>Streptophyta</taxon>
        <taxon>Embryophyta</taxon>
        <taxon>Tracheophyta</taxon>
        <taxon>Spermatophyta</taxon>
        <taxon>Magnoliopsida</taxon>
        <taxon>eudicotyledons</taxon>
        <taxon>Gunneridae</taxon>
        <taxon>Pentapetalae</taxon>
        <taxon>rosids</taxon>
        <taxon>fabids</taxon>
        <taxon>Malpighiales</taxon>
        <taxon>Linaceae</taxon>
        <taxon>Linum</taxon>
    </lineage>
</organism>
<dbReference type="SMART" id="SM00100">
    <property type="entry name" value="cNMP"/>
    <property type="match status" value="1"/>
</dbReference>
<dbReference type="FunFam" id="2.60.120.10:FF:000074">
    <property type="entry name" value="Potassium channel KAT2"/>
    <property type="match status" value="1"/>
</dbReference>
<evidence type="ECO:0000256" key="9">
    <source>
        <dbReference type="ARBA" id="ARBA00022989"/>
    </source>
</evidence>
<dbReference type="FunFam" id="1.10.287.70:FF:000123">
    <property type="entry name" value="Potassium channel KAT3"/>
    <property type="match status" value="1"/>
</dbReference>
<name>A0AAV2CRD2_9ROSI</name>
<feature type="transmembrane region" description="Helical" evidence="14">
    <location>
        <begin position="90"/>
        <end position="115"/>
    </location>
</feature>
<comment type="subunit">
    <text evidence="14">The potassium channel is composed of a homo- or heterotetrameric complex of pore-forming subunits.</text>
</comment>
<keyword evidence="12 14" id="KW-0407">Ion channel</keyword>
<dbReference type="InterPro" id="IPR045319">
    <property type="entry name" value="KAT/AKT"/>
</dbReference>
<dbReference type="EMBL" id="OZ034814">
    <property type="protein sequence ID" value="CAL1358649.1"/>
    <property type="molecule type" value="Genomic_DNA"/>
</dbReference>
<keyword evidence="11 14" id="KW-0472">Membrane</keyword>
<keyword evidence="6 14" id="KW-0631">Potassium channel</keyword>
<dbReference type="PROSITE" id="PS50042">
    <property type="entry name" value="CNMP_BINDING_3"/>
    <property type="match status" value="1"/>
</dbReference>
<accession>A0AAV2CRD2</accession>
<feature type="domain" description="KHA" evidence="16">
    <location>
        <begin position="720"/>
        <end position="812"/>
    </location>
</feature>
<dbReference type="SUPFAM" id="SSF51206">
    <property type="entry name" value="cAMP-binding domain-like"/>
    <property type="match status" value="1"/>
</dbReference>
<evidence type="ECO:0000256" key="14">
    <source>
        <dbReference type="RuleBase" id="RU369015"/>
    </source>
</evidence>
<keyword evidence="18" id="KW-1185">Reference proteome</keyword>
<feature type="transmembrane region" description="Helical" evidence="14">
    <location>
        <begin position="136"/>
        <end position="154"/>
    </location>
</feature>
<evidence type="ECO:0000256" key="5">
    <source>
        <dbReference type="ARBA" id="ARBA00022692"/>
    </source>
</evidence>
<evidence type="ECO:0000256" key="3">
    <source>
        <dbReference type="ARBA" id="ARBA00022448"/>
    </source>
</evidence>
<dbReference type="SMART" id="SM00248">
    <property type="entry name" value="ANK"/>
    <property type="match status" value="4"/>
</dbReference>